<dbReference type="GO" id="GO:0005829">
    <property type="term" value="C:cytosol"/>
    <property type="evidence" value="ECO:0007669"/>
    <property type="project" value="TreeGrafter"/>
</dbReference>
<dbReference type="InterPro" id="IPR050408">
    <property type="entry name" value="HGPRT"/>
</dbReference>
<name>X1PT14_9ZZZZ</name>
<dbReference type="Pfam" id="PF00156">
    <property type="entry name" value="Pribosyltran"/>
    <property type="match status" value="1"/>
</dbReference>
<feature type="non-terminal residue" evidence="2">
    <location>
        <position position="386"/>
    </location>
</feature>
<organism evidence="2">
    <name type="scientific">marine sediment metagenome</name>
    <dbReference type="NCBI Taxonomy" id="412755"/>
    <lineage>
        <taxon>unclassified sequences</taxon>
        <taxon>metagenomes</taxon>
        <taxon>ecological metagenomes</taxon>
    </lineage>
</organism>
<dbReference type="InterPro" id="IPR029057">
    <property type="entry name" value="PRTase-like"/>
</dbReference>
<dbReference type="CDD" id="cd06223">
    <property type="entry name" value="PRTases_typeI"/>
    <property type="match status" value="1"/>
</dbReference>
<gene>
    <name evidence="2" type="ORF">S12H4_04439</name>
</gene>
<evidence type="ECO:0000259" key="1">
    <source>
        <dbReference type="SMART" id="SM00065"/>
    </source>
</evidence>
<dbReference type="EMBL" id="BARW01001368">
    <property type="protein sequence ID" value="GAI59392.1"/>
    <property type="molecule type" value="Genomic_DNA"/>
</dbReference>
<comment type="caution">
    <text evidence="2">The sequence shown here is derived from an EMBL/GenBank/DDBJ whole genome shotgun (WGS) entry which is preliminary data.</text>
</comment>
<dbReference type="SMART" id="SM00065">
    <property type="entry name" value="GAF"/>
    <property type="match status" value="1"/>
</dbReference>
<dbReference type="Gene3D" id="3.40.50.2020">
    <property type="match status" value="1"/>
</dbReference>
<dbReference type="GO" id="GO:0032264">
    <property type="term" value="P:IMP salvage"/>
    <property type="evidence" value="ECO:0007669"/>
    <property type="project" value="TreeGrafter"/>
</dbReference>
<dbReference type="SUPFAM" id="SSF53271">
    <property type="entry name" value="PRTase-like"/>
    <property type="match status" value="1"/>
</dbReference>
<dbReference type="InterPro" id="IPR029016">
    <property type="entry name" value="GAF-like_dom_sf"/>
</dbReference>
<dbReference type="InterPro" id="IPR000836">
    <property type="entry name" value="PRTase_dom"/>
</dbReference>
<evidence type="ECO:0000313" key="2">
    <source>
        <dbReference type="EMBL" id="GAI59392.1"/>
    </source>
</evidence>
<dbReference type="GO" id="GO:0006178">
    <property type="term" value="P:guanine salvage"/>
    <property type="evidence" value="ECO:0007669"/>
    <property type="project" value="TreeGrafter"/>
</dbReference>
<accession>X1PT14</accession>
<dbReference type="GO" id="GO:0032263">
    <property type="term" value="P:GMP salvage"/>
    <property type="evidence" value="ECO:0007669"/>
    <property type="project" value="TreeGrafter"/>
</dbReference>
<dbReference type="PANTHER" id="PTHR43340">
    <property type="entry name" value="HYPOXANTHINE-GUANINE PHOSPHORIBOSYLTRANSFERASE"/>
    <property type="match status" value="1"/>
</dbReference>
<proteinExistence type="predicted"/>
<sequence>MAQSKEKAYYRAVRRAAAAVASTVSLKEKLAVIVRGISRAINAGASIVLLDAEKRKLVHSASWGLPQYYLRKGLLDASRSLSEVVTGQPVVITDVASDDRVQYRDMAARAGITSILGVPVVLDSSAAGSLRVYAREIGEFSSQDVAFVTTMASLAAIAFGYGQLPQDQEEAPLRQARSVTFAHPSEQEFARILDFYDMEWVYEPRSFPLRWDGERVTEMFTPDFYLPALDLYVELTTLKQSLVTEKNRKLRRLRELYPDIKITLLYKNDYDRLLAKYGIGPLAQTRAHGINRVLYSATEIAGRVRALAEQVSRDYAGRRPVMVGLQRGFLCFMADLIRQITVPLDLDFMAISYYTGGDNAVVKITKDMDLNIAGRHVIVVEDIVDT</sequence>
<dbReference type="GO" id="GO:0000287">
    <property type="term" value="F:magnesium ion binding"/>
    <property type="evidence" value="ECO:0007669"/>
    <property type="project" value="TreeGrafter"/>
</dbReference>
<dbReference type="PANTHER" id="PTHR43340:SF1">
    <property type="entry name" value="HYPOXANTHINE PHOSPHORIBOSYLTRANSFERASE"/>
    <property type="match status" value="1"/>
</dbReference>
<dbReference type="GO" id="GO:0004422">
    <property type="term" value="F:hypoxanthine phosphoribosyltransferase activity"/>
    <property type="evidence" value="ECO:0007669"/>
    <property type="project" value="TreeGrafter"/>
</dbReference>
<dbReference type="SUPFAM" id="SSF55781">
    <property type="entry name" value="GAF domain-like"/>
    <property type="match status" value="1"/>
</dbReference>
<dbReference type="GO" id="GO:0046100">
    <property type="term" value="P:hypoxanthine metabolic process"/>
    <property type="evidence" value="ECO:0007669"/>
    <property type="project" value="TreeGrafter"/>
</dbReference>
<dbReference type="Pfam" id="PF13185">
    <property type="entry name" value="GAF_2"/>
    <property type="match status" value="1"/>
</dbReference>
<reference evidence="2" key="1">
    <citation type="journal article" date="2014" name="Front. Microbiol.">
        <title>High frequency of phylogenetically diverse reductive dehalogenase-homologous genes in deep subseafloor sedimentary metagenomes.</title>
        <authorList>
            <person name="Kawai M."/>
            <person name="Futagami T."/>
            <person name="Toyoda A."/>
            <person name="Takaki Y."/>
            <person name="Nishi S."/>
            <person name="Hori S."/>
            <person name="Arai W."/>
            <person name="Tsubouchi T."/>
            <person name="Morono Y."/>
            <person name="Uchiyama I."/>
            <person name="Ito T."/>
            <person name="Fujiyama A."/>
            <person name="Inagaki F."/>
            <person name="Takami H."/>
        </authorList>
    </citation>
    <scope>NUCLEOTIDE SEQUENCE</scope>
    <source>
        <strain evidence="2">Expedition CK06-06</strain>
    </source>
</reference>
<dbReference type="InterPro" id="IPR003018">
    <property type="entry name" value="GAF"/>
</dbReference>
<dbReference type="Gene3D" id="3.40.91.30">
    <property type="match status" value="1"/>
</dbReference>
<protein>
    <recommendedName>
        <fullName evidence="1">GAF domain-containing protein</fullName>
    </recommendedName>
</protein>
<feature type="domain" description="GAF" evidence="1">
    <location>
        <begin position="25"/>
        <end position="169"/>
    </location>
</feature>
<dbReference type="Gene3D" id="3.30.450.40">
    <property type="match status" value="1"/>
</dbReference>
<dbReference type="AlphaFoldDB" id="X1PT14"/>